<dbReference type="InterPro" id="IPR004573">
    <property type="entry name" value="rRNA_ssu_MeTfrase_B"/>
</dbReference>
<feature type="binding site" evidence="13">
    <location>
        <position position="341"/>
    </location>
    <ligand>
        <name>S-adenosyl-L-methionine</name>
        <dbReference type="ChEBI" id="CHEBI:59789"/>
    </ligand>
</feature>
<evidence type="ECO:0000259" key="14">
    <source>
        <dbReference type="PROSITE" id="PS51686"/>
    </source>
</evidence>
<evidence type="ECO:0000256" key="11">
    <source>
        <dbReference type="ARBA" id="ARBA00031088"/>
    </source>
</evidence>
<dbReference type="InterPro" id="IPR006027">
    <property type="entry name" value="NusB_RsmB_TIM44"/>
</dbReference>
<keyword evidence="8 13" id="KW-0949">S-adenosyl-L-methionine</keyword>
<dbReference type="NCBIfam" id="TIGR00563">
    <property type="entry name" value="rsmB"/>
    <property type="match status" value="1"/>
</dbReference>
<keyword evidence="5" id="KW-0698">rRNA processing</keyword>
<dbReference type="InterPro" id="IPR023267">
    <property type="entry name" value="RCMT"/>
</dbReference>
<gene>
    <name evidence="15" type="ORF">Tpal_348</name>
</gene>
<evidence type="ECO:0000256" key="12">
    <source>
        <dbReference type="ARBA" id="ARBA00047283"/>
    </source>
</evidence>
<dbReference type="Gene3D" id="1.10.940.10">
    <property type="entry name" value="NusB-like"/>
    <property type="match status" value="1"/>
</dbReference>
<dbReference type="EC" id="2.1.1.176" evidence="3"/>
<dbReference type="SUPFAM" id="SSF53335">
    <property type="entry name" value="S-adenosyl-L-methionine-dependent methyltransferases"/>
    <property type="match status" value="1"/>
</dbReference>
<dbReference type="STRING" id="140314.SAMN04488076_10356"/>
<dbReference type="InterPro" id="IPR049560">
    <property type="entry name" value="MeTrfase_RsmB-F_NOP2_cat"/>
</dbReference>
<dbReference type="CDD" id="cd02440">
    <property type="entry name" value="AdoMet_MTases"/>
    <property type="match status" value="1"/>
</dbReference>
<dbReference type="PANTHER" id="PTHR22807:SF53">
    <property type="entry name" value="RIBOSOMAL RNA SMALL SUBUNIT METHYLTRANSFERASE B-RELATED"/>
    <property type="match status" value="1"/>
</dbReference>
<dbReference type="Pfam" id="PF01189">
    <property type="entry name" value="Methyltr_RsmB-F"/>
    <property type="match status" value="1"/>
</dbReference>
<dbReference type="PANTHER" id="PTHR22807">
    <property type="entry name" value="NOP2 YEAST -RELATED NOL1/NOP2/FMU SUN DOMAIN-CONTAINING"/>
    <property type="match status" value="1"/>
</dbReference>
<comment type="catalytic activity">
    <reaction evidence="12">
        <text>cytidine(967) in 16S rRNA + S-adenosyl-L-methionine = 5-methylcytidine(967) in 16S rRNA + S-adenosyl-L-homocysteine + H(+)</text>
        <dbReference type="Rhea" id="RHEA:42748"/>
        <dbReference type="Rhea" id="RHEA-COMP:10219"/>
        <dbReference type="Rhea" id="RHEA-COMP:10220"/>
        <dbReference type="ChEBI" id="CHEBI:15378"/>
        <dbReference type="ChEBI" id="CHEBI:57856"/>
        <dbReference type="ChEBI" id="CHEBI:59789"/>
        <dbReference type="ChEBI" id="CHEBI:74483"/>
        <dbReference type="ChEBI" id="CHEBI:82748"/>
        <dbReference type="EC" id="2.1.1.176"/>
    </reaction>
</comment>
<dbReference type="GO" id="GO:0006355">
    <property type="term" value="P:regulation of DNA-templated transcription"/>
    <property type="evidence" value="ECO:0007669"/>
    <property type="project" value="InterPro"/>
</dbReference>
<keyword evidence="7 13" id="KW-0808">Transferase</keyword>
<dbReference type="GO" id="GO:0005737">
    <property type="term" value="C:cytoplasm"/>
    <property type="evidence" value="ECO:0007669"/>
    <property type="project" value="UniProtKB-SubCell"/>
</dbReference>
<feature type="active site" description="Nucleophile" evidence="13">
    <location>
        <position position="394"/>
    </location>
</feature>
<dbReference type="FunFam" id="3.40.50.150:FF:000022">
    <property type="entry name" value="Ribosomal RNA small subunit methyltransferase B"/>
    <property type="match status" value="1"/>
</dbReference>
<evidence type="ECO:0000256" key="3">
    <source>
        <dbReference type="ARBA" id="ARBA00012140"/>
    </source>
</evidence>
<evidence type="ECO:0000313" key="16">
    <source>
        <dbReference type="Proteomes" id="UP000242754"/>
    </source>
</evidence>
<dbReference type="InterPro" id="IPR054728">
    <property type="entry name" value="RsmB-like_ferredoxin"/>
</dbReference>
<dbReference type="RefSeq" id="WP_322787171.1">
    <property type="nucleotide sequence ID" value="NZ_FJNE01000001.1"/>
</dbReference>
<feature type="binding site" evidence="13">
    <location>
        <begin position="268"/>
        <end position="274"/>
    </location>
    <ligand>
        <name>S-adenosyl-L-methionine</name>
        <dbReference type="ChEBI" id="CHEBI:59789"/>
    </ligand>
</feature>
<dbReference type="InterPro" id="IPR035926">
    <property type="entry name" value="NusB-like_sf"/>
</dbReference>
<comment type="similarity">
    <text evidence="13">Belongs to the class I-like SAM-binding methyltransferase superfamily. RsmB/NOP family.</text>
</comment>
<dbReference type="EMBL" id="FJNE01000001">
    <property type="protein sequence ID" value="CZQ82692.1"/>
    <property type="molecule type" value="Genomic_DNA"/>
</dbReference>
<proteinExistence type="inferred from homology"/>
<evidence type="ECO:0000256" key="9">
    <source>
        <dbReference type="ARBA" id="ARBA00022884"/>
    </source>
</evidence>
<keyword evidence="9 13" id="KW-0694">RNA-binding</keyword>
<dbReference type="Proteomes" id="UP000242754">
    <property type="component" value="Unassembled WGS sequence"/>
</dbReference>
<dbReference type="NCBIfam" id="NF011494">
    <property type="entry name" value="PRK14902.1"/>
    <property type="match status" value="1"/>
</dbReference>
<dbReference type="GO" id="GO:0003723">
    <property type="term" value="F:RNA binding"/>
    <property type="evidence" value="ECO:0007669"/>
    <property type="project" value="UniProtKB-UniRule"/>
</dbReference>
<dbReference type="PROSITE" id="PS51686">
    <property type="entry name" value="SAM_MT_RSMB_NOP"/>
    <property type="match status" value="1"/>
</dbReference>
<dbReference type="Pfam" id="PF22458">
    <property type="entry name" value="RsmF-B_ferredox"/>
    <property type="match status" value="1"/>
</dbReference>
<dbReference type="Pfam" id="PF01029">
    <property type="entry name" value="NusB"/>
    <property type="match status" value="1"/>
</dbReference>
<dbReference type="InterPro" id="IPR001678">
    <property type="entry name" value="MeTrfase_RsmB-F_NOP2_dom"/>
</dbReference>
<dbReference type="Gene3D" id="3.40.50.150">
    <property type="entry name" value="Vaccinia Virus protein VP39"/>
    <property type="match status" value="1"/>
</dbReference>
<dbReference type="Gene3D" id="3.30.70.1170">
    <property type="entry name" value="Sun protein, domain 3"/>
    <property type="match status" value="1"/>
</dbReference>
<evidence type="ECO:0000256" key="5">
    <source>
        <dbReference type="ARBA" id="ARBA00022552"/>
    </source>
</evidence>
<feature type="binding site" evidence="13">
    <location>
        <position position="294"/>
    </location>
    <ligand>
        <name>S-adenosyl-L-methionine</name>
        <dbReference type="ChEBI" id="CHEBI:59789"/>
    </ligand>
</feature>
<evidence type="ECO:0000256" key="13">
    <source>
        <dbReference type="PROSITE-ProRule" id="PRU01023"/>
    </source>
</evidence>
<dbReference type="SUPFAM" id="SSF48013">
    <property type="entry name" value="NusB-like"/>
    <property type="match status" value="1"/>
</dbReference>
<organism evidence="15 16">
    <name type="scientific">Trichococcus palustris</name>
    <dbReference type="NCBI Taxonomy" id="140314"/>
    <lineage>
        <taxon>Bacteria</taxon>
        <taxon>Bacillati</taxon>
        <taxon>Bacillota</taxon>
        <taxon>Bacilli</taxon>
        <taxon>Lactobacillales</taxon>
        <taxon>Carnobacteriaceae</taxon>
        <taxon>Trichococcus</taxon>
    </lineage>
</organism>
<evidence type="ECO:0000256" key="6">
    <source>
        <dbReference type="ARBA" id="ARBA00022603"/>
    </source>
</evidence>
<comment type="function">
    <text evidence="1">Specifically methylates the cytosine at position 967 (m5C967) of 16S rRNA.</text>
</comment>
<comment type="subcellular location">
    <subcellularLocation>
        <location evidence="2">Cytoplasm</location>
    </subcellularLocation>
</comment>
<keyword evidence="6 13" id="KW-0489">Methyltransferase</keyword>
<keyword evidence="4" id="KW-0963">Cytoplasm</keyword>
<evidence type="ECO:0000256" key="10">
    <source>
        <dbReference type="ARBA" id="ARBA00030399"/>
    </source>
</evidence>
<name>A0A143Y632_9LACT</name>
<reference evidence="15 16" key="1">
    <citation type="submission" date="2016-02" db="EMBL/GenBank/DDBJ databases">
        <authorList>
            <person name="Wen L."/>
            <person name="He K."/>
            <person name="Yang H."/>
        </authorList>
    </citation>
    <scope>NUCLEOTIDE SEQUENCE [LARGE SCALE GENOMIC DNA]</scope>
    <source>
        <strain evidence="15">Trichococcus palustris</strain>
    </source>
</reference>
<feature type="binding site" evidence="13">
    <location>
        <position position="322"/>
    </location>
    <ligand>
        <name>S-adenosyl-L-methionine</name>
        <dbReference type="ChEBI" id="CHEBI:59789"/>
    </ligand>
</feature>
<protein>
    <recommendedName>
        <fullName evidence="3">16S rRNA (cytosine(967)-C(5))-methyltransferase</fullName>
        <ecNumber evidence="3">2.1.1.176</ecNumber>
    </recommendedName>
    <alternativeName>
        <fullName evidence="10">16S rRNA m5C967 methyltransferase</fullName>
    </alternativeName>
    <alternativeName>
        <fullName evidence="11">rRNA (cytosine-C(5)-)-methyltransferase RsmB</fullName>
    </alternativeName>
</protein>
<evidence type="ECO:0000256" key="2">
    <source>
        <dbReference type="ARBA" id="ARBA00004496"/>
    </source>
</evidence>
<evidence type="ECO:0000256" key="1">
    <source>
        <dbReference type="ARBA" id="ARBA00002724"/>
    </source>
</evidence>
<evidence type="ECO:0000256" key="4">
    <source>
        <dbReference type="ARBA" id="ARBA00022490"/>
    </source>
</evidence>
<evidence type="ECO:0000256" key="8">
    <source>
        <dbReference type="ARBA" id="ARBA00022691"/>
    </source>
</evidence>
<keyword evidence="16" id="KW-1185">Reference proteome</keyword>
<evidence type="ECO:0000256" key="7">
    <source>
        <dbReference type="ARBA" id="ARBA00022679"/>
    </source>
</evidence>
<evidence type="ECO:0000313" key="15">
    <source>
        <dbReference type="EMBL" id="CZQ82692.1"/>
    </source>
</evidence>
<dbReference type="PRINTS" id="PR02008">
    <property type="entry name" value="RCMTFAMILY"/>
</dbReference>
<accession>A0A143Y632</accession>
<sequence>MPMNNKKNKAIRHSVRYLAVTILESVEKEGAYSNILLNKVIQSEQLSPKDAGLLTEIVYGVIQRKMTLDYGLSTFVKDPKKIDSWVNNLLRVSAYQMAYLSKIPDHAILFDAVEIAKSKGHVGISQYVNGVLRNVQRSGLRDWKEIANAKKRISVGASMPKWMVTYFIEKIGFEETEKLAFSLLEDPFVSIRVQSPDMTREEVLATLKAEGYDVEPSPLSPVGIRIHGGKIADSDLFKNGDITIQDESSQLVAPVGALSKDSVVLDSCAAPGGKTTHMAAYLSAEAHGKVIALDVYEHKIALIEQNANRLHVADRIETKVLDAKEAGKAFAPESFDVIYVDAPCSGLGLMRRKPEIKYVKCAQDFLDLHKEQTEILNSVAPLLKKGGRLVYSTCTLTTEENQMTVHTFIENHDDFTILPIDSAILDKKSLTPEGFVQIFPHDYGTDGFFIGCMKKEK</sequence>
<dbReference type="InterPro" id="IPR029063">
    <property type="entry name" value="SAM-dependent_MTases_sf"/>
</dbReference>
<dbReference type="FunFam" id="1.10.940.10:FF:000006">
    <property type="entry name" value="16S rRNA (Cytosine(967)-C(5))-methyltransferase RsmB"/>
    <property type="match status" value="1"/>
</dbReference>
<dbReference type="GO" id="GO:0008649">
    <property type="term" value="F:rRNA methyltransferase activity"/>
    <property type="evidence" value="ECO:0007669"/>
    <property type="project" value="InterPro"/>
</dbReference>
<dbReference type="AlphaFoldDB" id="A0A143Y632"/>
<feature type="domain" description="SAM-dependent MTase RsmB/NOP-type" evidence="14">
    <location>
        <begin position="179"/>
        <end position="456"/>
    </location>
</feature>